<dbReference type="PANTHER" id="PTHR23519:SF1">
    <property type="entry name" value="AUTOPHAGY-RELATED PROTEIN 22"/>
    <property type="match status" value="1"/>
</dbReference>
<dbReference type="InterPro" id="IPR024671">
    <property type="entry name" value="Atg22-like"/>
</dbReference>
<dbReference type="InterPro" id="IPR050495">
    <property type="entry name" value="ATG22/LtaA_families"/>
</dbReference>
<name>A0ABY8CNN5_9HYPH</name>
<keyword evidence="3 6" id="KW-0812">Transmembrane</keyword>
<evidence type="ECO:0000256" key="3">
    <source>
        <dbReference type="ARBA" id="ARBA00022692"/>
    </source>
</evidence>
<sequence length="444" mass="47659">MKNRRASVRKQAIDLQPGTPRLVSWALYDWANQAYGTLIHTFVFSVYFIRSVAADETTGTVQWGTTISIAGFVVAVAAPILGAVADQGGRRKPWIVGFTLLCVSTCALLWFVKPSPQFVWLALIPMALATIGSELSIVFYNSLLPRLVRPDRIGRWSGWSWGLGYAGGLASMIAAFLVLIWPQGAWLGLDSDRSEHVRAVALLVAGWYLAFALPFILLTPDVPDSGKPLRRMVRDGLDQLRATGRGVRSYAPIVRFLVAHMLYIDGLATLFVFGGIYAAATFGMSQETVLVFGIMLNFAAGIGAFGFAWIDDRIGSRATILLSLTALVTSGSLILIVHSTVLFWTIGAVLGVFVGPAQAAGRSFLARIAPEGLQGEMFGLLALSGKATAFVGPALVGWVTYLTGSQRLGMATIVVFFAIGLIIMLTVPADSASRQDAAPGNRQT</sequence>
<keyword evidence="5 6" id="KW-0472">Membrane</keyword>
<dbReference type="Gene3D" id="1.20.1250.20">
    <property type="entry name" value="MFS general substrate transporter like domains"/>
    <property type="match status" value="1"/>
</dbReference>
<keyword evidence="4 6" id="KW-1133">Transmembrane helix</keyword>
<dbReference type="RefSeq" id="WP_280730980.1">
    <property type="nucleotide sequence ID" value="NZ_CP120367.1"/>
</dbReference>
<evidence type="ECO:0000259" key="7">
    <source>
        <dbReference type="PROSITE" id="PS50850"/>
    </source>
</evidence>
<feature type="transmembrane region" description="Helical" evidence="6">
    <location>
        <begin position="61"/>
        <end position="82"/>
    </location>
</feature>
<feature type="transmembrane region" description="Helical" evidence="6">
    <location>
        <begin position="30"/>
        <end position="49"/>
    </location>
</feature>
<evidence type="ECO:0000256" key="4">
    <source>
        <dbReference type="ARBA" id="ARBA00022989"/>
    </source>
</evidence>
<evidence type="ECO:0000256" key="2">
    <source>
        <dbReference type="ARBA" id="ARBA00022448"/>
    </source>
</evidence>
<comment type="subcellular location">
    <subcellularLocation>
        <location evidence="1">Endomembrane system</location>
        <topology evidence="1">Multi-pass membrane protein</topology>
    </subcellularLocation>
</comment>
<evidence type="ECO:0000256" key="5">
    <source>
        <dbReference type="ARBA" id="ARBA00023136"/>
    </source>
</evidence>
<evidence type="ECO:0000256" key="1">
    <source>
        <dbReference type="ARBA" id="ARBA00004127"/>
    </source>
</evidence>
<dbReference type="PROSITE" id="PS50850">
    <property type="entry name" value="MFS"/>
    <property type="match status" value="1"/>
</dbReference>
<feature type="transmembrane region" description="Helical" evidence="6">
    <location>
        <begin position="253"/>
        <end position="277"/>
    </location>
</feature>
<feature type="transmembrane region" description="Helical" evidence="6">
    <location>
        <begin position="377"/>
        <end position="402"/>
    </location>
</feature>
<dbReference type="InterPro" id="IPR020846">
    <property type="entry name" value="MFS_dom"/>
</dbReference>
<feature type="domain" description="Major facilitator superfamily (MFS) profile" evidence="7">
    <location>
        <begin position="252"/>
        <end position="444"/>
    </location>
</feature>
<keyword evidence="9" id="KW-1185">Reference proteome</keyword>
<gene>
    <name evidence="8" type="ORF">PYH38_001696</name>
</gene>
<evidence type="ECO:0000313" key="9">
    <source>
        <dbReference type="Proteomes" id="UP001235547"/>
    </source>
</evidence>
<proteinExistence type="predicted"/>
<evidence type="ECO:0000256" key="6">
    <source>
        <dbReference type="SAM" id="Phobius"/>
    </source>
</evidence>
<dbReference type="Pfam" id="PF11700">
    <property type="entry name" value="ATG22"/>
    <property type="match status" value="1"/>
</dbReference>
<dbReference type="Proteomes" id="UP001235547">
    <property type="component" value="Chromosome 2"/>
</dbReference>
<dbReference type="EMBL" id="CP120370">
    <property type="protein sequence ID" value="WEX80279.1"/>
    <property type="molecule type" value="Genomic_DNA"/>
</dbReference>
<feature type="transmembrane region" description="Helical" evidence="6">
    <location>
        <begin position="201"/>
        <end position="222"/>
    </location>
</feature>
<accession>A0ABY8CNN5</accession>
<feature type="transmembrane region" description="Helical" evidence="6">
    <location>
        <begin position="342"/>
        <end position="365"/>
    </location>
</feature>
<feature type="transmembrane region" description="Helical" evidence="6">
    <location>
        <begin position="289"/>
        <end position="310"/>
    </location>
</feature>
<protein>
    <submittedName>
        <fullName evidence="8">MFS transporter</fullName>
    </submittedName>
</protein>
<dbReference type="PANTHER" id="PTHR23519">
    <property type="entry name" value="AUTOPHAGY-RELATED PROTEIN 22"/>
    <property type="match status" value="1"/>
</dbReference>
<feature type="transmembrane region" description="Helical" evidence="6">
    <location>
        <begin position="161"/>
        <end position="181"/>
    </location>
</feature>
<evidence type="ECO:0000313" key="8">
    <source>
        <dbReference type="EMBL" id="WEX80279.1"/>
    </source>
</evidence>
<feature type="transmembrane region" description="Helical" evidence="6">
    <location>
        <begin position="94"/>
        <end position="112"/>
    </location>
</feature>
<feature type="transmembrane region" description="Helical" evidence="6">
    <location>
        <begin position="118"/>
        <end position="140"/>
    </location>
</feature>
<dbReference type="SUPFAM" id="SSF103473">
    <property type="entry name" value="MFS general substrate transporter"/>
    <property type="match status" value="1"/>
</dbReference>
<feature type="transmembrane region" description="Helical" evidence="6">
    <location>
        <begin position="408"/>
        <end position="427"/>
    </location>
</feature>
<keyword evidence="2" id="KW-0813">Transport</keyword>
<reference evidence="8 9" key="1">
    <citation type="submission" date="2023-03" db="EMBL/GenBank/DDBJ databases">
        <authorList>
            <person name="Kaur S."/>
            <person name="Espinosa-Saiz D."/>
            <person name="Velazquez E."/>
            <person name="Menendez E."/>
            <person name="diCenzo G.C."/>
        </authorList>
    </citation>
    <scope>NUCLEOTIDE SEQUENCE [LARGE SCALE GENOMIC DNA]</scope>
    <source>
        <strain evidence="8 9">LMG 27395</strain>
    </source>
</reference>
<dbReference type="InterPro" id="IPR036259">
    <property type="entry name" value="MFS_trans_sf"/>
</dbReference>
<feature type="transmembrane region" description="Helical" evidence="6">
    <location>
        <begin position="317"/>
        <end position="336"/>
    </location>
</feature>
<organism evidence="8 9">
    <name type="scientific">Sinorhizobium numidicum</name>
    <dbReference type="NCBI Taxonomy" id="680248"/>
    <lineage>
        <taxon>Bacteria</taxon>
        <taxon>Pseudomonadati</taxon>
        <taxon>Pseudomonadota</taxon>
        <taxon>Alphaproteobacteria</taxon>
        <taxon>Hyphomicrobiales</taxon>
        <taxon>Rhizobiaceae</taxon>
        <taxon>Sinorhizobium/Ensifer group</taxon>
        <taxon>Sinorhizobium</taxon>
    </lineage>
</organism>